<protein>
    <submittedName>
        <fullName evidence="2">Uncharacterized protein</fullName>
    </submittedName>
</protein>
<dbReference type="STRING" id="1221996.QY95_02188"/>
<keyword evidence="3" id="KW-1185">Reference proteome</keyword>
<reference evidence="2" key="1">
    <citation type="submission" date="2015-02" db="EMBL/GenBank/DDBJ databases">
        <title>Genome Assembly of Bacillaceae bacterium MTCC 8252.</title>
        <authorList>
            <person name="Verma A."/>
            <person name="Khatri I."/>
            <person name="Mual P."/>
            <person name="Subramanian S."/>
            <person name="Krishnamurthi S."/>
        </authorList>
    </citation>
    <scope>NUCLEOTIDE SEQUENCE [LARGE SCALE GENOMIC DNA]</scope>
    <source>
        <strain evidence="2">MTCC 8252</strain>
    </source>
</reference>
<dbReference type="Proteomes" id="UP000031563">
    <property type="component" value="Unassembled WGS sequence"/>
</dbReference>
<dbReference type="EMBL" id="JWIR02000004">
    <property type="protein sequence ID" value="KKB43202.1"/>
    <property type="molecule type" value="Genomic_DNA"/>
</dbReference>
<comment type="caution">
    <text evidence="2">The sequence shown here is derived from an EMBL/GenBank/DDBJ whole genome shotgun (WGS) entry which is preliminary data.</text>
</comment>
<dbReference type="RefSeq" id="WP_039238314.1">
    <property type="nucleotide sequence ID" value="NZ_JWIQ02000016.1"/>
</dbReference>
<name>A0A0F5HSZ4_BACTR</name>
<organism evidence="2 3">
    <name type="scientific">Bacillus thermotolerans</name>
    <name type="common">Quasibacillus thermotolerans</name>
    <dbReference type="NCBI Taxonomy" id="1221996"/>
    <lineage>
        <taxon>Bacteria</taxon>
        <taxon>Bacillati</taxon>
        <taxon>Bacillota</taxon>
        <taxon>Bacilli</taxon>
        <taxon>Bacillales</taxon>
        <taxon>Bacillaceae</taxon>
        <taxon>Bacillus</taxon>
    </lineage>
</organism>
<feature type="region of interest" description="Disordered" evidence="1">
    <location>
        <begin position="22"/>
        <end position="102"/>
    </location>
</feature>
<dbReference type="OrthoDB" id="2944021at2"/>
<sequence>MESLIFAIIIGIISLVSGWVSRDKEKEKPSLPTEKAPAAEAKRVKPAVQRAERAQERVGEKTREEVRRKGLDRQERHTGRLSRYEPAETGQERASEQPDLRLTADDAAKGVIWSEILAPPKALRKK</sequence>
<evidence type="ECO:0000313" key="2">
    <source>
        <dbReference type="EMBL" id="KKB43202.1"/>
    </source>
</evidence>
<accession>A0A0F5IDF3</accession>
<gene>
    <name evidence="2" type="ORF">QY95_02188</name>
</gene>
<proteinExistence type="predicted"/>
<feature type="compositionally biased region" description="Basic and acidic residues" evidence="1">
    <location>
        <begin position="50"/>
        <end position="102"/>
    </location>
</feature>
<evidence type="ECO:0000313" key="3">
    <source>
        <dbReference type="Proteomes" id="UP000031563"/>
    </source>
</evidence>
<evidence type="ECO:0000256" key="1">
    <source>
        <dbReference type="SAM" id="MobiDB-lite"/>
    </source>
</evidence>
<accession>A0A0F5HSZ4</accession>
<dbReference type="AlphaFoldDB" id="A0A0F5HSZ4"/>